<evidence type="ECO:0000256" key="1">
    <source>
        <dbReference type="SAM" id="Phobius"/>
    </source>
</evidence>
<gene>
    <name evidence="2" type="ORF">LCGC14_1142500</name>
</gene>
<keyword evidence="1" id="KW-1133">Transmembrane helix</keyword>
<dbReference type="EMBL" id="LAZR01005437">
    <property type="protein sequence ID" value="KKM99956.1"/>
    <property type="molecule type" value="Genomic_DNA"/>
</dbReference>
<keyword evidence="1" id="KW-0472">Membrane</keyword>
<feature type="transmembrane region" description="Helical" evidence="1">
    <location>
        <begin position="9"/>
        <end position="28"/>
    </location>
</feature>
<name>A0A0F9MKU8_9ZZZZ</name>
<comment type="caution">
    <text evidence="2">The sequence shown here is derived from an EMBL/GenBank/DDBJ whole genome shotgun (WGS) entry which is preliminary data.</text>
</comment>
<protein>
    <submittedName>
        <fullName evidence="2">Uncharacterized protein</fullName>
    </submittedName>
</protein>
<accession>A0A0F9MKU8</accession>
<keyword evidence="1" id="KW-0812">Transmembrane</keyword>
<proteinExistence type="predicted"/>
<organism evidence="2">
    <name type="scientific">marine sediment metagenome</name>
    <dbReference type="NCBI Taxonomy" id="412755"/>
    <lineage>
        <taxon>unclassified sequences</taxon>
        <taxon>metagenomes</taxon>
        <taxon>ecological metagenomes</taxon>
    </lineage>
</organism>
<reference evidence="2" key="1">
    <citation type="journal article" date="2015" name="Nature">
        <title>Complex archaea that bridge the gap between prokaryotes and eukaryotes.</title>
        <authorList>
            <person name="Spang A."/>
            <person name="Saw J.H."/>
            <person name="Jorgensen S.L."/>
            <person name="Zaremba-Niedzwiedzka K."/>
            <person name="Martijn J."/>
            <person name="Lind A.E."/>
            <person name="van Eijk R."/>
            <person name="Schleper C."/>
            <person name="Guy L."/>
            <person name="Ettema T.J."/>
        </authorList>
    </citation>
    <scope>NUCLEOTIDE SEQUENCE</scope>
</reference>
<sequence length="29" mass="3279">MNNPYFTRGFYSLLMVASLATIILSWVVA</sequence>
<evidence type="ECO:0000313" key="2">
    <source>
        <dbReference type="EMBL" id="KKM99956.1"/>
    </source>
</evidence>
<dbReference type="AlphaFoldDB" id="A0A0F9MKU8"/>